<evidence type="ECO:0000256" key="5">
    <source>
        <dbReference type="ARBA" id="ARBA00023157"/>
    </source>
</evidence>
<keyword evidence="5 7" id="KW-1015">Disulfide bond</keyword>
<dbReference type="Proteomes" id="UP000631465">
    <property type="component" value="Unassembled WGS sequence"/>
</dbReference>
<dbReference type="InterPro" id="IPR001969">
    <property type="entry name" value="Aspartic_peptidase_AS"/>
</dbReference>
<dbReference type="PANTHER" id="PTHR47966">
    <property type="entry name" value="BETA-SITE APP-CLEAVING ENZYME, ISOFORM A-RELATED"/>
    <property type="match status" value="1"/>
</dbReference>
<evidence type="ECO:0000256" key="7">
    <source>
        <dbReference type="PIRSR" id="PIRSR601461-2"/>
    </source>
</evidence>
<dbReference type="EMBL" id="WMHW01000095">
    <property type="protein sequence ID" value="KAF4008123.1"/>
    <property type="molecule type" value="Genomic_DNA"/>
</dbReference>
<evidence type="ECO:0000256" key="1">
    <source>
        <dbReference type="ARBA" id="ARBA00004239"/>
    </source>
</evidence>
<keyword evidence="3" id="KW-0964">Secreted</keyword>
<feature type="disulfide bond" evidence="7">
    <location>
        <begin position="76"/>
        <end position="81"/>
    </location>
</feature>
<accession>A0A833W2Z9</accession>
<keyword evidence="8" id="KW-0645">Protease</keyword>
<feature type="active site" evidence="6">
    <location>
        <position position="242"/>
    </location>
</feature>
<dbReference type="GO" id="GO:0006508">
    <property type="term" value="P:proteolysis"/>
    <property type="evidence" value="ECO:0007669"/>
    <property type="project" value="UniProtKB-KW"/>
</dbReference>
<comment type="subcellular location">
    <subcellularLocation>
        <location evidence="1">Secreted</location>
        <location evidence="1">Extracellular space</location>
    </subcellularLocation>
</comment>
<evidence type="ECO:0000259" key="9">
    <source>
        <dbReference type="PROSITE" id="PS51767"/>
    </source>
</evidence>
<keyword evidence="4" id="KW-0732">Signal</keyword>
<dbReference type="Pfam" id="PF00026">
    <property type="entry name" value="Asp"/>
    <property type="match status" value="2"/>
</dbReference>
<comment type="similarity">
    <text evidence="2 8">Belongs to the peptidase A1 family.</text>
</comment>
<dbReference type="PROSITE" id="PS00141">
    <property type="entry name" value="ASP_PROTEASE"/>
    <property type="match status" value="3"/>
</dbReference>
<dbReference type="Pfam" id="PF07966">
    <property type="entry name" value="A1_Propeptide"/>
    <property type="match status" value="1"/>
</dbReference>
<evidence type="ECO:0000313" key="11">
    <source>
        <dbReference type="Proteomes" id="UP000631465"/>
    </source>
</evidence>
<keyword evidence="8" id="KW-0378">Hydrolase</keyword>
<dbReference type="SUPFAM" id="SSF50630">
    <property type="entry name" value="Acid proteases"/>
    <property type="match status" value="2"/>
</dbReference>
<evidence type="ECO:0000256" key="3">
    <source>
        <dbReference type="ARBA" id="ARBA00022525"/>
    </source>
</evidence>
<dbReference type="InterPro" id="IPR033121">
    <property type="entry name" value="PEPTIDASE_A1"/>
</dbReference>
<evidence type="ECO:0000256" key="2">
    <source>
        <dbReference type="ARBA" id="ARBA00007447"/>
    </source>
</evidence>
<comment type="caution">
    <text evidence="10">The sequence shown here is derived from an EMBL/GenBank/DDBJ whole genome shotgun (WGS) entry which is preliminary data.</text>
</comment>
<dbReference type="AlphaFoldDB" id="A0A833W2Z9"/>
<evidence type="ECO:0000313" key="10">
    <source>
        <dbReference type="EMBL" id="KAF4008123.1"/>
    </source>
</evidence>
<dbReference type="PRINTS" id="PR00792">
    <property type="entry name" value="PEPSIN"/>
</dbReference>
<dbReference type="GO" id="GO:0004190">
    <property type="term" value="F:aspartic-type endopeptidase activity"/>
    <property type="evidence" value="ECO:0007669"/>
    <property type="project" value="UniProtKB-KW"/>
</dbReference>
<keyword evidence="11" id="KW-1185">Reference proteome</keyword>
<feature type="domain" description="Peptidase A1" evidence="9">
    <location>
        <begin position="45"/>
        <end position="343"/>
    </location>
</feature>
<protein>
    <recommendedName>
        <fullName evidence="9">Peptidase A1 domain-containing protein</fullName>
    </recommendedName>
</protein>
<dbReference type="InterPro" id="IPR001461">
    <property type="entry name" value="Aspartic_peptidase_A1"/>
</dbReference>
<dbReference type="InterPro" id="IPR012848">
    <property type="entry name" value="Aspartic_peptidase_N"/>
</dbReference>
<dbReference type="InterPro" id="IPR021109">
    <property type="entry name" value="Peptidase_aspartic_dom_sf"/>
</dbReference>
<keyword evidence="8" id="KW-0064">Aspartyl protease</keyword>
<dbReference type="PANTHER" id="PTHR47966:SF49">
    <property type="entry name" value="PEPSIN A-5"/>
    <property type="match status" value="1"/>
</dbReference>
<organism evidence="10 11">
    <name type="scientific">Cervus hanglu yarkandensis</name>
    <name type="common">Yarkand deer</name>
    <dbReference type="NCBI Taxonomy" id="84702"/>
    <lineage>
        <taxon>Eukaryota</taxon>
        <taxon>Metazoa</taxon>
        <taxon>Chordata</taxon>
        <taxon>Craniata</taxon>
        <taxon>Vertebrata</taxon>
        <taxon>Euteleostomi</taxon>
        <taxon>Mammalia</taxon>
        <taxon>Eutheria</taxon>
        <taxon>Laurasiatheria</taxon>
        <taxon>Artiodactyla</taxon>
        <taxon>Ruminantia</taxon>
        <taxon>Pecora</taxon>
        <taxon>Cervidae</taxon>
        <taxon>Cervinae</taxon>
        <taxon>Cervus</taxon>
    </lineage>
</organism>
<evidence type="ECO:0000256" key="8">
    <source>
        <dbReference type="RuleBase" id="RU000454"/>
    </source>
</evidence>
<name>A0A833W2Z9_9CERV</name>
<proteinExistence type="inferred from homology"/>
<evidence type="ECO:0000256" key="4">
    <source>
        <dbReference type="ARBA" id="ARBA00022729"/>
    </source>
</evidence>
<dbReference type="Gene3D" id="2.40.70.10">
    <property type="entry name" value="Acid Proteases"/>
    <property type="match status" value="3"/>
</dbReference>
<gene>
    <name evidence="10" type="ORF">G4228_019745</name>
</gene>
<feature type="active site" evidence="6">
    <location>
        <position position="63"/>
    </location>
</feature>
<feature type="disulfide bond" evidence="7">
    <location>
        <begin position="233"/>
        <end position="237"/>
    </location>
</feature>
<dbReference type="FunFam" id="2.40.70.10:FF:000004">
    <property type="entry name" value="Pepsin A"/>
    <property type="match status" value="1"/>
</dbReference>
<dbReference type="PROSITE" id="PS51767">
    <property type="entry name" value="PEPTIDASE_A1"/>
    <property type="match status" value="1"/>
</dbReference>
<dbReference type="GO" id="GO:0005576">
    <property type="term" value="C:extracellular region"/>
    <property type="evidence" value="ECO:0007669"/>
    <property type="project" value="UniProtKB-SubCell"/>
</dbReference>
<reference evidence="10 11" key="1">
    <citation type="submission" date="2019-10" db="EMBL/GenBank/DDBJ databases">
        <title>Chromosome-level genome assembly of Tarim red deer.</title>
        <authorList>
            <person name="Ba H."/>
        </authorList>
    </citation>
    <scope>NUCLEOTIDE SEQUENCE [LARGE SCALE GENOMIC DNA]</scope>
    <source>
        <strain evidence="10">CEY-2017</strain>
        <tissue evidence="10">Blood</tissue>
    </source>
</reference>
<sequence length="419" mass="46310">MRKILSEKNMLNNFLKEHAYRLYQISSPGSNATIHPLRNIMDMLYVGKITIGTPPQEFQVVFDTGSSELWVSSLFCPSPACSTHVRFRHLESSTFRPTKKTFRITYGSGSMKGFLAYDTVRIGDLVSTDQPFGLSLAEHGFEDTPFDGILGLSYPDISLTGGIPIFDNLKKQGAVSEPVFAFYLGKTKGSVVMFGGVDHRYYKGELNWVPLTQAGDWRVHMDRISMKRKVIACSGGCEALVDTGTSLIIGPTRLVKNIQKLIGATPRASKHYVSCFAVNILPSIIFTINGINYPVPARAYILKKSELDNPFLQISLLNWIPMTQAGDWHINMDCISMKRQVIACSGGCEALVDTGTSLILGPTRLVNNIQKLISATPRGSEHYVSCFAVNILPSIIFTINGINYPVLARAYILKVRGEP</sequence>
<evidence type="ECO:0000256" key="6">
    <source>
        <dbReference type="PIRSR" id="PIRSR601461-1"/>
    </source>
</evidence>